<dbReference type="KEGG" id="pnt:G5B91_26665"/>
<dbReference type="SUPFAM" id="SSF51735">
    <property type="entry name" value="NAD(P)-binding Rossmann-fold domains"/>
    <property type="match status" value="1"/>
</dbReference>
<dbReference type="RefSeq" id="WP_089285733.1">
    <property type="nucleotide sequence ID" value="NZ_CP049140.1"/>
</dbReference>
<accession>A0A6G6J338</accession>
<dbReference type="AlphaFoldDB" id="A0A6G6J338"/>
<dbReference type="EMBL" id="JADTFC010000024">
    <property type="protein sequence ID" value="MBG6288166.1"/>
    <property type="molecule type" value="Genomic_DNA"/>
</dbReference>
<dbReference type="InterPro" id="IPR001509">
    <property type="entry name" value="Epimerase_deHydtase"/>
</dbReference>
<keyword evidence="5" id="KW-1185">Reference proteome</keyword>
<dbReference type="Proteomes" id="UP000608450">
    <property type="component" value="Unassembled WGS sequence"/>
</dbReference>
<evidence type="ECO:0000313" key="5">
    <source>
        <dbReference type="Proteomes" id="UP000608450"/>
    </source>
</evidence>
<name>A0A6G6J338_PSENT</name>
<dbReference type="GO" id="GO:0005737">
    <property type="term" value="C:cytoplasm"/>
    <property type="evidence" value="ECO:0007669"/>
    <property type="project" value="TreeGrafter"/>
</dbReference>
<evidence type="ECO:0000313" key="4">
    <source>
        <dbReference type="Proteomes" id="UP000501063"/>
    </source>
</evidence>
<dbReference type="InterPro" id="IPR036291">
    <property type="entry name" value="NAD(P)-bd_dom_sf"/>
</dbReference>
<dbReference type="InterPro" id="IPR051783">
    <property type="entry name" value="NAD(P)-dependent_oxidoreduct"/>
</dbReference>
<reference evidence="2 5" key="2">
    <citation type="submission" date="2020-11" db="EMBL/GenBank/DDBJ databases">
        <title>Enhanced detection system for hospital associated transmission using whole genome sequencing surveillance.</title>
        <authorList>
            <person name="Harrison L.H."/>
            <person name="Van Tyne D."/>
            <person name="Marsh J.W."/>
            <person name="Griffith M.P."/>
            <person name="Snyder D.J."/>
            <person name="Cooper V.S."/>
            <person name="Mustapha M."/>
        </authorList>
    </citation>
    <scope>NUCLEOTIDE SEQUENCE [LARGE SCALE GENOMIC DNA]</scope>
    <source>
        <strain evidence="2 5">PSA00705</strain>
    </source>
</reference>
<sequence>MPREQGVSVKIAVLGATGLLGHHAARAIKAAGHQLVLIHRPSSQIQRLAYLEPECRVAELFDHQGMARALSGLDAVIFSAGYYPVRPRRWQEEVASALDLTNHFYAACLQARVPRILYVGSAFAMPLHPQGLPGHEGLFYEGLPTGKSAYVMCKWALDEQAREQARGGLPVVIGIPGMVLGELDIGPTTGRLITAIGRDEMLHYVPGRRNVIDASEAGRGLLKALERGRVGERYLLTGHNIEMAELTATIARLLGKPAPTPMPLHRARALATLGRWRYRLTGKMPLLDDTAIEVMAGGQFLDGRKAREELGFESHVPLQDTLERAISWFHANDYL</sequence>
<evidence type="ECO:0000313" key="2">
    <source>
        <dbReference type="EMBL" id="MBG6288166.1"/>
    </source>
</evidence>
<gene>
    <name evidence="3" type="ORF">G5B91_26665</name>
    <name evidence="2" type="ORF">I5I61_11970</name>
</gene>
<dbReference type="PANTHER" id="PTHR48079">
    <property type="entry name" value="PROTEIN YEEZ"/>
    <property type="match status" value="1"/>
</dbReference>
<evidence type="ECO:0000259" key="1">
    <source>
        <dbReference type="Pfam" id="PF01370"/>
    </source>
</evidence>
<dbReference type="Gene3D" id="3.40.50.720">
    <property type="entry name" value="NAD(P)-binding Rossmann-like Domain"/>
    <property type="match status" value="1"/>
</dbReference>
<reference evidence="3 4" key="1">
    <citation type="submission" date="2020-02" db="EMBL/GenBank/DDBJ databases">
        <title>Integrative conjugative elements (ICEs) and plasmids drive adaptation of Pseudomonas nitroreducens strain HBP1 to wastewater environment.</title>
        <authorList>
            <person name="Sentchilo V."/>
            <person name="Carraro N."/>
            <person name="Bertelli C."/>
            <person name="van der Meer J.R."/>
        </authorList>
    </citation>
    <scope>NUCLEOTIDE SEQUENCE [LARGE SCALE GENOMIC DNA]</scope>
    <source>
        <strain evidence="3 4">HBP1</strain>
    </source>
</reference>
<evidence type="ECO:0000313" key="3">
    <source>
        <dbReference type="EMBL" id="QIE89647.1"/>
    </source>
</evidence>
<proteinExistence type="predicted"/>
<protein>
    <submittedName>
        <fullName evidence="3">NAD-dependent epimerase/dehydratase family protein</fullName>
    </submittedName>
</protein>
<dbReference type="PANTHER" id="PTHR48079:SF6">
    <property type="entry name" value="NAD(P)-BINDING DOMAIN-CONTAINING PROTEIN-RELATED"/>
    <property type="match status" value="1"/>
</dbReference>
<organism evidence="3 4">
    <name type="scientific">Pseudomonas nitroreducens</name>
    <dbReference type="NCBI Taxonomy" id="46680"/>
    <lineage>
        <taxon>Bacteria</taxon>
        <taxon>Pseudomonadati</taxon>
        <taxon>Pseudomonadota</taxon>
        <taxon>Gammaproteobacteria</taxon>
        <taxon>Pseudomonadales</taxon>
        <taxon>Pseudomonadaceae</taxon>
        <taxon>Pseudomonas</taxon>
    </lineage>
</organism>
<dbReference type="Proteomes" id="UP000501063">
    <property type="component" value="Chromosome"/>
</dbReference>
<feature type="domain" description="NAD-dependent epimerase/dehydratase" evidence="1">
    <location>
        <begin position="11"/>
        <end position="234"/>
    </location>
</feature>
<dbReference type="GO" id="GO:0004029">
    <property type="term" value="F:aldehyde dehydrogenase (NAD+) activity"/>
    <property type="evidence" value="ECO:0007669"/>
    <property type="project" value="TreeGrafter"/>
</dbReference>
<dbReference type="EMBL" id="CP049140">
    <property type="protein sequence ID" value="QIE89647.1"/>
    <property type="molecule type" value="Genomic_DNA"/>
</dbReference>
<dbReference type="Pfam" id="PF01370">
    <property type="entry name" value="Epimerase"/>
    <property type="match status" value="1"/>
</dbReference>